<keyword evidence="1" id="KW-0472">Membrane</keyword>
<protein>
    <submittedName>
        <fullName evidence="2">Uncharacterized protein</fullName>
    </submittedName>
</protein>
<organism evidence="2 3">
    <name type="scientific">Candidatus Nomurabacteria bacterium RIFCSPLOWO2_01_FULL_36_16</name>
    <dbReference type="NCBI Taxonomy" id="1801767"/>
    <lineage>
        <taxon>Bacteria</taxon>
        <taxon>Candidatus Nomuraibacteriota</taxon>
    </lineage>
</organism>
<feature type="transmembrane region" description="Helical" evidence="1">
    <location>
        <begin position="82"/>
        <end position="103"/>
    </location>
</feature>
<dbReference type="AlphaFoldDB" id="A0A1F6WZ51"/>
<keyword evidence="1" id="KW-0812">Transmembrane</keyword>
<dbReference type="Proteomes" id="UP000177001">
    <property type="component" value="Unassembled WGS sequence"/>
</dbReference>
<evidence type="ECO:0000313" key="2">
    <source>
        <dbReference type="EMBL" id="OGI87150.1"/>
    </source>
</evidence>
<accession>A0A1F6WZ51</accession>
<keyword evidence="1" id="KW-1133">Transmembrane helix</keyword>
<dbReference type="EMBL" id="MFUR01000005">
    <property type="protein sequence ID" value="OGI87150.1"/>
    <property type="molecule type" value="Genomic_DNA"/>
</dbReference>
<proteinExistence type="predicted"/>
<gene>
    <name evidence="2" type="ORF">A3A91_00605</name>
</gene>
<reference evidence="2 3" key="1">
    <citation type="journal article" date="2016" name="Nat. Commun.">
        <title>Thousands of microbial genomes shed light on interconnected biogeochemical processes in an aquifer system.</title>
        <authorList>
            <person name="Anantharaman K."/>
            <person name="Brown C.T."/>
            <person name="Hug L.A."/>
            <person name="Sharon I."/>
            <person name="Castelle C.J."/>
            <person name="Probst A.J."/>
            <person name="Thomas B.C."/>
            <person name="Singh A."/>
            <person name="Wilkins M.J."/>
            <person name="Karaoz U."/>
            <person name="Brodie E.L."/>
            <person name="Williams K.H."/>
            <person name="Hubbard S.S."/>
            <person name="Banfield J.F."/>
        </authorList>
    </citation>
    <scope>NUCLEOTIDE SEQUENCE [LARGE SCALE GENOMIC DNA]</scope>
</reference>
<comment type="caution">
    <text evidence="2">The sequence shown here is derived from an EMBL/GenBank/DDBJ whole genome shotgun (WGS) entry which is preliminary data.</text>
</comment>
<evidence type="ECO:0000256" key="1">
    <source>
        <dbReference type="SAM" id="Phobius"/>
    </source>
</evidence>
<sequence>MEKNSEKIFVRNVSPVARNRYGISGEQSETDGKNKIIETYAEDMAKVLEDDKSGLIKKIIHEEEEHEIEKKNLSPESTKNKLFMLIGALFIIFSFSTLFYLIFMRDVATVSVEKQFRPLIFHDTSIFIEVKDFKKEEIAQAVSNKVNTTKVKNKGVEGIYLTSDKKVIGFTKFIELIKGNFILNDIDLVDDNFLLGVVNGATKDFFILLKARSMADIFGPLRAWENKMFFDFYGFFGKEISPETKDLLTANFEDGVVENKNARILYDEDRKIVMMYIFANDTSVIITNTENAAQEIMLRLASSGVKK</sequence>
<evidence type="ECO:0000313" key="3">
    <source>
        <dbReference type="Proteomes" id="UP000177001"/>
    </source>
</evidence>
<name>A0A1F6WZ51_9BACT</name>